<protein>
    <submittedName>
        <fullName evidence="1">Uncharacterized protein</fullName>
    </submittedName>
</protein>
<dbReference type="Proteomes" id="UP000054826">
    <property type="component" value="Unassembled WGS sequence"/>
</dbReference>
<sequence length="103" mass="11834">MWTVSHSPQLSVYTTTRRLTNRREFPPEPAPAFQRVRVLHFQPLRFTAFLSSFFYWHSADKAVSASAWLTGMRAAFFLLLDSVLTFRHTPALVGRMSAKISES</sequence>
<accession>A0A0V1JND0</accession>
<name>A0A0V1JND0_TRIPS</name>
<reference evidence="1 2" key="1">
    <citation type="submission" date="2015-01" db="EMBL/GenBank/DDBJ databases">
        <title>Evolution of Trichinella species and genotypes.</title>
        <authorList>
            <person name="Korhonen P.K."/>
            <person name="Edoardo P."/>
            <person name="Giuseppe L.R."/>
            <person name="Gasser R.B."/>
        </authorList>
    </citation>
    <scope>NUCLEOTIDE SEQUENCE [LARGE SCALE GENOMIC DNA]</scope>
    <source>
        <strain evidence="1">ISS176</strain>
    </source>
</reference>
<organism evidence="1 2">
    <name type="scientific">Trichinella pseudospiralis</name>
    <name type="common">Parasitic roundworm</name>
    <dbReference type="NCBI Taxonomy" id="6337"/>
    <lineage>
        <taxon>Eukaryota</taxon>
        <taxon>Metazoa</taxon>
        <taxon>Ecdysozoa</taxon>
        <taxon>Nematoda</taxon>
        <taxon>Enoplea</taxon>
        <taxon>Dorylaimia</taxon>
        <taxon>Trichinellida</taxon>
        <taxon>Trichinellidae</taxon>
        <taxon>Trichinella</taxon>
    </lineage>
</organism>
<proteinExistence type="predicted"/>
<comment type="caution">
    <text evidence="1">The sequence shown here is derived from an EMBL/GenBank/DDBJ whole genome shotgun (WGS) entry which is preliminary data.</text>
</comment>
<gene>
    <name evidence="1" type="ORF">T4C_8219</name>
</gene>
<dbReference type="AlphaFoldDB" id="A0A0V1JND0"/>
<evidence type="ECO:0000313" key="2">
    <source>
        <dbReference type="Proteomes" id="UP000054826"/>
    </source>
</evidence>
<evidence type="ECO:0000313" key="1">
    <source>
        <dbReference type="EMBL" id="KRZ36431.1"/>
    </source>
</evidence>
<dbReference type="EMBL" id="JYDV01000073">
    <property type="protein sequence ID" value="KRZ36431.1"/>
    <property type="molecule type" value="Genomic_DNA"/>
</dbReference>